<keyword evidence="4" id="KW-0641">Proline biosynthesis</keyword>
<dbReference type="GO" id="GO:0004735">
    <property type="term" value="F:pyrroline-5-carboxylate reductase activity"/>
    <property type="evidence" value="ECO:0007669"/>
    <property type="project" value="UniProtKB-UniRule"/>
</dbReference>
<name>A0A133XF80_9RHOO</name>
<keyword evidence="4" id="KW-0028">Amino-acid biosynthesis</keyword>
<comment type="catalytic activity">
    <reaction evidence="4">
        <text>L-proline + NAD(+) = (S)-1-pyrroline-5-carboxylate + NADH + 2 H(+)</text>
        <dbReference type="Rhea" id="RHEA:14105"/>
        <dbReference type="ChEBI" id="CHEBI:15378"/>
        <dbReference type="ChEBI" id="CHEBI:17388"/>
        <dbReference type="ChEBI" id="CHEBI:57540"/>
        <dbReference type="ChEBI" id="CHEBI:57945"/>
        <dbReference type="ChEBI" id="CHEBI:60039"/>
        <dbReference type="EC" id="1.5.1.2"/>
    </reaction>
</comment>
<dbReference type="InterPro" id="IPR008927">
    <property type="entry name" value="6-PGluconate_DH-like_C_sf"/>
</dbReference>
<dbReference type="InterPro" id="IPR000304">
    <property type="entry name" value="Pyrroline-COOH_reductase"/>
</dbReference>
<evidence type="ECO:0000256" key="5">
    <source>
        <dbReference type="NCBIfam" id="TIGR00112"/>
    </source>
</evidence>
<reference evidence="9 10" key="1">
    <citation type="submission" date="2015-12" db="EMBL/GenBank/DDBJ databases">
        <title>Nitrous oxide reduction kinetics distinguish bacteria harboring typical versus atypical NosZ.</title>
        <authorList>
            <person name="Yoon S."/>
            <person name="Nissen S."/>
            <person name="Park D."/>
            <person name="Sanford R.A."/>
            <person name="Loeffler F.E."/>
        </authorList>
    </citation>
    <scope>NUCLEOTIDE SEQUENCE [LARGE SCALE GENOMIC DNA]</scope>
    <source>
        <strain evidence="9 10">ATCC BAA-841</strain>
    </source>
</reference>
<feature type="domain" description="Pyrroline-5-carboxylate reductase catalytic N-terminal" evidence="7">
    <location>
        <begin position="2"/>
        <end position="95"/>
    </location>
</feature>
<dbReference type="GO" id="GO:0055129">
    <property type="term" value="P:L-proline biosynthetic process"/>
    <property type="evidence" value="ECO:0007669"/>
    <property type="project" value="UniProtKB-UniRule"/>
</dbReference>
<dbReference type="Gene3D" id="1.10.3730.10">
    <property type="entry name" value="ProC C-terminal domain-like"/>
    <property type="match status" value="1"/>
</dbReference>
<dbReference type="PANTHER" id="PTHR11645:SF0">
    <property type="entry name" value="PYRROLINE-5-CARBOXYLATE REDUCTASE 3"/>
    <property type="match status" value="1"/>
</dbReference>
<dbReference type="FunFam" id="1.10.3730.10:FF:000001">
    <property type="entry name" value="Pyrroline-5-carboxylate reductase"/>
    <property type="match status" value="1"/>
</dbReference>
<dbReference type="EC" id="1.5.1.2" evidence="4 5"/>
<dbReference type="AlphaFoldDB" id="A0A133XF80"/>
<evidence type="ECO:0000259" key="7">
    <source>
        <dbReference type="Pfam" id="PF03807"/>
    </source>
</evidence>
<dbReference type="RefSeq" id="WP_066885415.1">
    <property type="nucleotide sequence ID" value="NZ_LODL01000035.1"/>
</dbReference>
<evidence type="ECO:0000259" key="8">
    <source>
        <dbReference type="Pfam" id="PF14748"/>
    </source>
</evidence>
<feature type="binding site" evidence="6">
    <location>
        <begin position="67"/>
        <end position="70"/>
    </location>
    <ligand>
        <name>NADP(+)</name>
        <dbReference type="ChEBI" id="CHEBI:58349"/>
    </ligand>
</feature>
<feature type="binding site" evidence="6">
    <location>
        <begin position="6"/>
        <end position="11"/>
    </location>
    <ligand>
        <name>NADP(+)</name>
        <dbReference type="ChEBI" id="CHEBI:58349"/>
    </ligand>
</feature>
<keyword evidence="2 4" id="KW-0521">NADP</keyword>
<evidence type="ECO:0000256" key="6">
    <source>
        <dbReference type="PIRSR" id="PIRSR000193-1"/>
    </source>
</evidence>
<dbReference type="Gene3D" id="3.40.50.720">
    <property type="entry name" value="NAD(P)-binding Rossmann-like Domain"/>
    <property type="match status" value="1"/>
</dbReference>
<evidence type="ECO:0000256" key="3">
    <source>
        <dbReference type="ARBA" id="ARBA00023002"/>
    </source>
</evidence>
<protein>
    <recommendedName>
        <fullName evidence="4 5">Pyrroline-5-carboxylate reductase</fullName>
        <shortName evidence="4">P5C reductase</shortName>
        <shortName evidence="4">P5CR</shortName>
        <ecNumber evidence="4 5">1.5.1.2</ecNumber>
    </recommendedName>
    <alternativeName>
        <fullName evidence="4">PCA reductase</fullName>
    </alternativeName>
</protein>
<comment type="similarity">
    <text evidence="1 4">Belongs to the pyrroline-5-carboxylate reductase family.</text>
</comment>
<evidence type="ECO:0000256" key="4">
    <source>
        <dbReference type="HAMAP-Rule" id="MF_01925"/>
    </source>
</evidence>
<dbReference type="Proteomes" id="UP000070186">
    <property type="component" value="Unassembled WGS sequence"/>
</dbReference>
<dbReference type="STRING" id="281362.AT959_16590"/>
<feature type="domain" description="Pyrroline-5-carboxylate reductase dimerisation" evidence="8">
    <location>
        <begin position="159"/>
        <end position="263"/>
    </location>
</feature>
<comment type="pathway">
    <text evidence="4">Amino-acid biosynthesis; L-proline biosynthesis; L-proline from L-glutamate 5-semialdehyde: step 1/1.</text>
</comment>
<keyword evidence="10" id="KW-1185">Reference proteome</keyword>
<evidence type="ECO:0000313" key="10">
    <source>
        <dbReference type="Proteomes" id="UP000070186"/>
    </source>
</evidence>
<dbReference type="EMBL" id="LODL01000035">
    <property type="protein sequence ID" value="KXB29559.1"/>
    <property type="molecule type" value="Genomic_DNA"/>
</dbReference>
<comment type="subcellular location">
    <subcellularLocation>
        <location evidence="4">Cytoplasm</location>
    </subcellularLocation>
</comment>
<keyword evidence="4" id="KW-0963">Cytoplasm</keyword>
<dbReference type="PANTHER" id="PTHR11645">
    <property type="entry name" value="PYRROLINE-5-CARBOXYLATE REDUCTASE"/>
    <property type="match status" value="1"/>
</dbReference>
<dbReference type="SUPFAM" id="SSF51735">
    <property type="entry name" value="NAD(P)-binding Rossmann-fold domains"/>
    <property type="match status" value="1"/>
</dbReference>
<evidence type="ECO:0000313" key="9">
    <source>
        <dbReference type="EMBL" id="KXB29559.1"/>
    </source>
</evidence>
<sequence length="270" mass="27641">MKITFLGGGNMANALIGGMLKQGFAATDITVIDPGSEARDKLSQSYAVNCLESAEMLVSVGDLLVLAVKPQQMKEAVAPLAAKLGRAVVVSIAAGLDLETLSRFLGGHRKIVRCMPNTPALIGAGITGLCPLPEVSDSERAAADRVLRAVGTTVWIADEGKMDGVTALSGSGPAYVFLFIEALQQAAADLGFTAEQGRLLAIETVQGAAALAAQSSEPAAVLRERVTSKGGTTEAALRTMAEQGVKEGIVAGVKAAEARGRELGKLLGAA</sequence>
<comment type="function">
    <text evidence="4">Catalyzes the reduction of 1-pyrroline-5-carboxylate (PCA) to L-proline.</text>
</comment>
<dbReference type="HAMAP" id="MF_01925">
    <property type="entry name" value="P5C_reductase"/>
    <property type="match status" value="1"/>
</dbReference>
<organism evidence="9 10">
    <name type="scientific">Dechloromonas denitrificans</name>
    <dbReference type="NCBI Taxonomy" id="281362"/>
    <lineage>
        <taxon>Bacteria</taxon>
        <taxon>Pseudomonadati</taxon>
        <taxon>Pseudomonadota</taxon>
        <taxon>Betaproteobacteria</taxon>
        <taxon>Rhodocyclales</taxon>
        <taxon>Azonexaceae</taxon>
        <taxon>Dechloromonas</taxon>
    </lineage>
</organism>
<dbReference type="Pfam" id="PF03807">
    <property type="entry name" value="F420_oxidored"/>
    <property type="match status" value="1"/>
</dbReference>
<dbReference type="UniPathway" id="UPA00098">
    <property type="reaction ID" value="UER00361"/>
</dbReference>
<comment type="caution">
    <text evidence="9">The sequence shown here is derived from an EMBL/GenBank/DDBJ whole genome shotgun (WGS) entry which is preliminary data.</text>
</comment>
<comment type="catalytic activity">
    <reaction evidence="4">
        <text>L-proline + NADP(+) = (S)-1-pyrroline-5-carboxylate + NADPH + 2 H(+)</text>
        <dbReference type="Rhea" id="RHEA:14109"/>
        <dbReference type="ChEBI" id="CHEBI:15378"/>
        <dbReference type="ChEBI" id="CHEBI:17388"/>
        <dbReference type="ChEBI" id="CHEBI:57783"/>
        <dbReference type="ChEBI" id="CHEBI:58349"/>
        <dbReference type="ChEBI" id="CHEBI:60039"/>
        <dbReference type="EC" id="1.5.1.2"/>
    </reaction>
</comment>
<gene>
    <name evidence="4" type="primary">proC</name>
    <name evidence="9" type="ORF">AT959_16590</name>
</gene>
<dbReference type="GO" id="GO:0005737">
    <property type="term" value="C:cytoplasm"/>
    <property type="evidence" value="ECO:0007669"/>
    <property type="project" value="UniProtKB-SubCell"/>
</dbReference>
<dbReference type="NCBIfam" id="TIGR00112">
    <property type="entry name" value="proC"/>
    <property type="match status" value="1"/>
</dbReference>
<proteinExistence type="inferred from homology"/>
<dbReference type="SUPFAM" id="SSF48179">
    <property type="entry name" value="6-phosphogluconate dehydrogenase C-terminal domain-like"/>
    <property type="match status" value="1"/>
</dbReference>
<dbReference type="InterPro" id="IPR029036">
    <property type="entry name" value="P5CR_dimer"/>
</dbReference>
<dbReference type="Pfam" id="PF14748">
    <property type="entry name" value="P5CR_dimer"/>
    <property type="match status" value="1"/>
</dbReference>
<accession>A0A133XF80</accession>
<dbReference type="InterPro" id="IPR036291">
    <property type="entry name" value="NAD(P)-bd_dom_sf"/>
</dbReference>
<dbReference type="PIRSF" id="PIRSF000193">
    <property type="entry name" value="Pyrrol-5-carb_rd"/>
    <property type="match status" value="1"/>
</dbReference>
<keyword evidence="3 4" id="KW-0560">Oxidoreductase</keyword>
<evidence type="ECO:0000256" key="1">
    <source>
        <dbReference type="ARBA" id="ARBA00005525"/>
    </source>
</evidence>
<evidence type="ECO:0000256" key="2">
    <source>
        <dbReference type="ARBA" id="ARBA00022857"/>
    </source>
</evidence>
<dbReference type="InterPro" id="IPR028939">
    <property type="entry name" value="P5C_Rdtase_cat_N"/>
</dbReference>